<evidence type="ECO:0000313" key="3">
    <source>
        <dbReference type="EMBL" id="KDQ10029.1"/>
    </source>
</evidence>
<dbReference type="InParanoid" id="A0A067M389"/>
<organism evidence="3 4">
    <name type="scientific">Botryobasidium botryosum (strain FD-172 SS1)</name>
    <dbReference type="NCBI Taxonomy" id="930990"/>
    <lineage>
        <taxon>Eukaryota</taxon>
        <taxon>Fungi</taxon>
        <taxon>Dikarya</taxon>
        <taxon>Basidiomycota</taxon>
        <taxon>Agaricomycotina</taxon>
        <taxon>Agaricomycetes</taxon>
        <taxon>Cantharellales</taxon>
        <taxon>Botryobasidiaceae</taxon>
        <taxon>Botryobasidium</taxon>
    </lineage>
</organism>
<dbReference type="InterPro" id="IPR001810">
    <property type="entry name" value="F-box_dom"/>
</dbReference>
<proteinExistence type="predicted"/>
<dbReference type="HOGENOM" id="CLU_762886_0_0_1"/>
<dbReference type="InterPro" id="IPR032675">
    <property type="entry name" value="LRR_dom_sf"/>
</dbReference>
<sequence length="363" mass="39723">MAEPKDLSTKLNEESEMLAVIQNIIVDTARDYMAEKISAIRARRNQLSPIYRLPNATLSIIFKLADSYEPKSRPSSALSLRTPVALSRVSSRWREIAFTTSSLWTTINVPNLRTLSLDGIYQPIASSIYFGLSMLCLIDISFSDEFTANRFICAITTASSRLQEIVLDGLLLSDSDAPGWTSPPEGPPNASDSPLNTPSPRCLDFSSHLPNIPSIYELQVDLNAEDGCRRIIGLLGRTDALKLEITGGDRPRRTRRICRQLASMLPLTSVEELGIGPSPSAAVSDIGALLTGFPLVASLLLASAPAEIVKLLLVTSTMHLCPRLGMLFIMHSPISEANLIELAQSRTRSERSDEIQCDTRISP</sequence>
<dbReference type="AlphaFoldDB" id="A0A067M389"/>
<name>A0A067M389_BOTB1</name>
<evidence type="ECO:0000259" key="2">
    <source>
        <dbReference type="Pfam" id="PF12937"/>
    </source>
</evidence>
<protein>
    <recommendedName>
        <fullName evidence="2">F-box domain-containing protein</fullName>
    </recommendedName>
</protein>
<reference evidence="4" key="1">
    <citation type="journal article" date="2014" name="Proc. Natl. Acad. Sci. U.S.A.">
        <title>Extensive sampling of basidiomycete genomes demonstrates inadequacy of the white-rot/brown-rot paradigm for wood decay fungi.</title>
        <authorList>
            <person name="Riley R."/>
            <person name="Salamov A.A."/>
            <person name="Brown D.W."/>
            <person name="Nagy L.G."/>
            <person name="Floudas D."/>
            <person name="Held B.W."/>
            <person name="Levasseur A."/>
            <person name="Lombard V."/>
            <person name="Morin E."/>
            <person name="Otillar R."/>
            <person name="Lindquist E.A."/>
            <person name="Sun H."/>
            <person name="LaButti K.M."/>
            <person name="Schmutz J."/>
            <person name="Jabbour D."/>
            <person name="Luo H."/>
            <person name="Baker S.E."/>
            <person name="Pisabarro A.G."/>
            <person name="Walton J.D."/>
            <person name="Blanchette R.A."/>
            <person name="Henrissat B."/>
            <person name="Martin F."/>
            <person name="Cullen D."/>
            <person name="Hibbett D.S."/>
            <person name="Grigoriev I.V."/>
        </authorList>
    </citation>
    <scope>NUCLEOTIDE SEQUENCE [LARGE SCALE GENOMIC DNA]</scope>
    <source>
        <strain evidence="4">FD-172 SS1</strain>
    </source>
</reference>
<dbReference type="OrthoDB" id="3365698at2759"/>
<dbReference type="Gene3D" id="3.80.10.10">
    <property type="entry name" value="Ribonuclease Inhibitor"/>
    <property type="match status" value="1"/>
</dbReference>
<feature type="region of interest" description="Disordered" evidence="1">
    <location>
        <begin position="177"/>
        <end position="197"/>
    </location>
</feature>
<gene>
    <name evidence="3" type="ORF">BOTBODRAFT_178577</name>
</gene>
<feature type="domain" description="F-box" evidence="2">
    <location>
        <begin position="51"/>
        <end position="108"/>
    </location>
</feature>
<evidence type="ECO:0000313" key="4">
    <source>
        <dbReference type="Proteomes" id="UP000027195"/>
    </source>
</evidence>
<keyword evidence="4" id="KW-1185">Reference proteome</keyword>
<dbReference type="Pfam" id="PF12937">
    <property type="entry name" value="F-box-like"/>
    <property type="match status" value="1"/>
</dbReference>
<accession>A0A067M389</accession>
<dbReference type="EMBL" id="KL198072">
    <property type="protein sequence ID" value="KDQ10029.1"/>
    <property type="molecule type" value="Genomic_DNA"/>
</dbReference>
<dbReference type="Proteomes" id="UP000027195">
    <property type="component" value="Unassembled WGS sequence"/>
</dbReference>
<evidence type="ECO:0000256" key="1">
    <source>
        <dbReference type="SAM" id="MobiDB-lite"/>
    </source>
</evidence>